<proteinExistence type="predicted"/>
<accession>A0A1M5BQ84</accession>
<dbReference type="STRING" id="2017.SAMN05444320_103669"/>
<keyword evidence="3" id="KW-1185">Reference proteome</keyword>
<gene>
    <name evidence="2" type="ORF">SAMN05444320_103669</name>
</gene>
<sequence>MDIEQHPDLRDERWQRAATRRAHRDARRLRRRARFRRHLPKTIAILSAVALAGGLALHQSGRLDSLLADSAPSTSTAHTSTTAPSTVEAMRKVDLARPFAGTPAEGWADGTAGFVAPPPAPVAGYSPEQVAEATEKVRRFLTAARLDRQVLENHTPDPVLAQLDPESLTTIRAKLAGGDVAGTSWILTRVSKGQRLLPVEPKVNGRMWVESGEHGTLAVHTNYVIAYAFDPGDKKPIGPMDIVALERWEATYLVGNDIKGLWPGKAQGFTYSIACGEAKKGFLAPSISERRLDGKPAKHDSAYYFDPANPMGDENACGN</sequence>
<dbReference type="OrthoDB" id="4549522at2"/>
<evidence type="ECO:0000256" key="1">
    <source>
        <dbReference type="SAM" id="MobiDB-lite"/>
    </source>
</evidence>
<feature type="compositionally biased region" description="Basic and acidic residues" evidence="1">
    <location>
        <begin position="1"/>
        <end position="15"/>
    </location>
</feature>
<dbReference type="EMBL" id="FQVN01000003">
    <property type="protein sequence ID" value="SHF44412.1"/>
    <property type="molecule type" value="Genomic_DNA"/>
</dbReference>
<dbReference type="AlphaFoldDB" id="A0A1M5BQ84"/>
<feature type="region of interest" description="Disordered" evidence="1">
    <location>
        <begin position="1"/>
        <end position="25"/>
    </location>
</feature>
<protein>
    <submittedName>
        <fullName evidence="2">Uncharacterized protein</fullName>
    </submittedName>
</protein>
<name>A0A1M5BQ84_STRHI</name>
<reference evidence="2 3" key="1">
    <citation type="submission" date="2016-11" db="EMBL/GenBank/DDBJ databases">
        <authorList>
            <person name="Jaros S."/>
            <person name="Januszkiewicz K."/>
            <person name="Wedrychowicz H."/>
        </authorList>
    </citation>
    <scope>NUCLEOTIDE SEQUENCE [LARGE SCALE GENOMIC DNA]</scope>
    <source>
        <strain evidence="2 3">DSM 44523</strain>
    </source>
</reference>
<organism evidence="2 3">
    <name type="scientific">Streptoalloteichus hindustanus</name>
    <dbReference type="NCBI Taxonomy" id="2017"/>
    <lineage>
        <taxon>Bacteria</taxon>
        <taxon>Bacillati</taxon>
        <taxon>Actinomycetota</taxon>
        <taxon>Actinomycetes</taxon>
        <taxon>Pseudonocardiales</taxon>
        <taxon>Pseudonocardiaceae</taxon>
        <taxon>Streptoalloteichus</taxon>
    </lineage>
</organism>
<dbReference type="Proteomes" id="UP000184501">
    <property type="component" value="Unassembled WGS sequence"/>
</dbReference>
<dbReference type="RefSeq" id="WP_073482313.1">
    <property type="nucleotide sequence ID" value="NZ_FQVN01000003.1"/>
</dbReference>
<evidence type="ECO:0000313" key="3">
    <source>
        <dbReference type="Proteomes" id="UP000184501"/>
    </source>
</evidence>
<evidence type="ECO:0000313" key="2">
    <source>
        <dbReference type="EMBL" id="SHF44412.1"/>
    </source>
</evidence>